<feature type="transmembrane region" description="Helical" evidence="7">
    <location>
        <begin position="234"/>
        <end position="262"/>
    </location>
</feature>
<evidence type="ECO:0000256" key="6">
    <source>
        <dbReference type="ARBA" id="ARBA00023136"/>
    </source>
</evidence>
<dbReference type="GO" id="GO:0016020">
    <property type="term" value="C:membrane"/>
    <property type="evidence" value="ECO:0007669"/>
    <property type="project" value="UniProtKB-SubCell"/>
</dbReference>
<dbReference type="GO" id="GO:0005737">
    <property type="term" value="C:cytoplasm"/>
    <property type="evidence" value="ECO:0007669"/>
    <property type="project" value="UniProtKB-ARBA"/>
</dbReference>
<comment type="subcellular location">
    <subcellularLocation>
        <location evidence="1">Membrane</location>
        <topology evidence="1">Multi-pass membrane protein</topology>
    </subcellularLocation>
</comment>
<evidence type="ECO:0000256" key="3">
    <source>
        <dbReference type="ARBA" id="ARBA00022692"/>
    </source>
</evidence>
<dbReference type="GO" id="GO:0072657">
    <property type="term" value="P:protein localization to membrane"/>
    <property type="evidence" value="ECO:0007669"/>
    <property type="project" value="TreeGrafter"/>
</dbReference>
<gene>
    <name evidence="8" type="ORF">EHUX00137_LOCUS35992</name>
</gene>
<keyword evidence="3 7" id="KW-0812">Transmembrane</keyword>
<protein>
    <recommendedName>
        <fullName evidence="7">Transmembrane 9 superfamily member</fullName>
    </recommendedName>
</protein>
<comment type="similarity">
    <text evidence="2 7">Belongs to the nonaspanin (TM9SF) (TC 9.A.2) family.</text>
</comment>
<evidence type="ECO:0000256" key="1">
    <source>
        <dbReference type="ARBA" id="ARBA00004141"/>
    </source>
</evidence>
<feature type="transmembrane region" description="Helical" evidence="7">
    <location>
        <begin position="111"/>
        <end position="138"/>
    </location>
</feature>
<dbReference type="PANTHER" id="PTHR10766">
    <property type="entry name" value="TRANSMEMBRANE 9 SUPERFAMILY PROTEIN"/>
    <property type="match status" value="1"/>
</dbReference>
<proteinExistence type="inferred from homology"/>
<evidence type="ECO:0000313" key="8">
    <source>
        <dbReference type="EMBL" id="CAE0580162.1"/>
    </source>
</evidence>
<dbReference type="Pfam" id="PF02990">
    <property type="entry name" value="EMP70"/>
    <property type="match status" value="1"/>
</dbReference>
<reference evidence="8" key="1">
    <citation type="submission" date="2021-01" db="EMBL/GenBank/DDBJ databases">
        <authorList>
            <person name="Corre E."/>
            <person name="Pelletier E."/>
            <person name="Niang G."/>
            <person name="Scheremetjew M."/>
            <person name="Finn R."/>
            <person name="Kale V."/>
            <person name="Holt S."/>
            <person name="Cochrane G."/>
            <person name="Meng A."/>
            <person name="Brown T."/>
            <person name="Cohen L."/>
        </authorList>
    </citation>
    <scope>NUCLEOTIDE SEQUENCE</scope>
    <source>
        <strain evidence="8">379</strain>
    </source>
</reference>
<feature type="transmembrane region" description="Helical" evidence="7">
    <location>
        <begin position="150"/>
        <end position="174"/>
    </location>
</feature>
<evidence type="ECO:0000256" key="7">
    <source>
        <dbReference type="RuleBase" id="RU363079"/>
    </source>
</evidence>
<name>A0A7S3WVL5_EMIHU</name>
<keyword evidence="4" id="KW-0732">Signal</keyword>
<evidence type="ECO:0000256" key="2">
    <source>
        <dbReference type="ARBA" id="ARBA00005227"/>
    </source>
</evidence>
<dbReference type="EMBL" id="HBIR01046087">
    <property type="protein sequence ID" value="CAE0580162.1"/>
    <property type="molecule type" value="Transcribed_RNA"/>
</dbReference>
<feature type="transmembrane region" description="Helical" evidence="7">
    <location>
        <begin position="78"/>
        <end position="99"/>
    </location>
</feature>
<sequence>MIMMRTLRRDVSRYNSPEDKDDLAEESGWKLVHADVFRPPQQPILLSASLGTGMQLLAMAVVSIGCAMLGFLSPANRGGLLTATLLTFMLMGVPAGYCASHTYKALKGTEWKLVTVLTATLYPGAIAATLFVLNFFIWGQQSSGAIPFGTMVVLLLMWFGVSVPLVFAGAFFGFKAKLKDPPCRTNEIPRQVPEQAWYMVGAFNVLMGGILPFGAIFIELFFIMTSVWLQRFYYVFGFLALVLLILIITCAEISIVLCYFQLCNEDYNWWWRAFLTSGSSGLYLFGYSIMYFHSQLEIDGFVPTLMYFTYMAVFSTLFFLVTGTIGFYSCQKFVWAIYAAIKVD</sequence>
<dbReference type="AlphaFoldDB" id="A0A7S3WVL5"/>
<accession>A0A7S3WVL5</accession>
<evidence type="ECO:0000256" key="4">
    <source>
        <dbReference type="ARBA" id="ARBA00022729"/>
    </source>
</evidence>
<dbReference type="PANTHER" id="PTHR10766:SF111">
    <property type="entry name" value="TRANSMEMBRANE 9 SUPERFAMILY MEMBER 2"/>
    <property type="match status" value="1"/>
</dbReference>
<feature type="transmembrane region" description="Helical" evidence="7">
    <location>
        <begin position="269"/>
        <end position="293"/>
    </location>
</feature>
<feature type="transmembrane region" description="Helical" evidence="7">
    <location>
        <begin position="305"/>
        <end position="328"/>
    </location>
</feature>
<keyword evidence="6 7" id="KW-0472">Membrane</keyword>
<dbReference type="InterPro" id="IPR004240">
    <property type="entry name" value="EMP70"/>
</dbReference>
<feature type="transmembrane region" description="Helical" evidence="7">
    <location>
        <begin position="44"/>
        <end position="72"/>
    </location>
</feature>
<feature type="transmembrane region" description="Helical" evidence="7">
    <location>
        <begin position="195"/>
        <end position="228"/>
    </location>
</feature>
<organism evidence="8">
    <name type="scientific">Emiliania huxleyi</name>
    <name type="common">Coccolithophore</name>
    <name type="synonym">Pontosphaera huxleyi</name>
    <dbReference type="NCBI Taxonomy" id="2903"/>
    <lineage>
        <taxon>Eukaryota</taxon>
        <taxon>Haptista</taxon>
        <taxon>Haptophyta</taxon>
        <taxon>Prymnesiophyceae</taxon>
        <taxon>Isochrysidales</taxon>
        <taxon>Noelaerhabdaceae</taxon>
        <taxon>Emiliania</taxon>
    </lineage>
</organism>
<keyword evidence="5 7" id="KW-1133">Transmembrane helix</keyword>
<evidence type="ECO:0000256" key="5">
    <source>
        <dbReference type="ARBA" id="ARBA00022989"/>
    </source>
</evidence>